<evidence type="ECO:0000313" key="2">
    <source>
        <dbReference type="Proteomes" id="UP001362999"/>
    </source>
</evidence>
<reference evidence="1 2" key="1">
    <citation type="journal article" date="2024" name="J Genomics">
        <title>Draft genome sequencing and assembly of Favolaschia claudopus CIRM-BRFM 2984 isolated from oak limbs.</title>
        <authorList>
            <person name="Navarro D."/>
            <person name="Drula E."/>
            <person name="Chaduli D."/>
            <person name="Cazenave R."/>
            <person name="Ahrendt S."/>
            <person name="Wang J."/>
            <person name="Lipzen A."/>
            <person name="Daum C."/>
            <person name="Barry K."/>
            <person name="Grigoriev I.V."/>
            <person name="Favel A."/>
            <person name="Rosso M.N."/>
            <person name="Martin F."/>
        </authorList>
    </citation>
    <scope>NUCLEOTIDE SEQUENCE [LARGE SCALE GENOMIC DNA]</scope>
    <source>
        <strain evidence="1 2">CIRM-BRFM 2984</strain>
    </source>
</reference>
<keyword evidence="2" id="KW-1185">Reference proteome</keyword>
<accession>A0AAW0BZP8</accession>
<proteinExistence type="predicted"/>
<gene>
    <name evidence="1" type="ORF">R3P38DRAFT_2774464</name>
</gene>
<dbReference type="AlphaFoldDB" id="A0AAW0BZP8"/>
<protein>
    <submittedName>
        <fullName evidence="1">Uncharacterized protein</fullName>
    </submittedName>
</protein>
<evidence type="ECO:0000313" key="1">
    <source>
        <dbReference type="EMBL" id="KAK7032016.1"/>
    </source>
</evidence>
<organism evidence="1 2">
    <name type="scientific">Favolaschia claudopus</name>
    <dbReference type="NCBI Taxonomy" id="2862362"/>
    <lineage>
        <taxon>Eukaryota</taxon>
        <taxon>Fungi</taxon>
        <taxon>Dikarya</taxon>
        <taxon>Basidiomycota</taxon>
        <taxon>Agaricomycotina</taxon>
        <taxon>Agaricomycetes</taxon>
        <taxon>Agaricomycetidae</taxon>
        <taxon>Agaricales</taxon>
        <taxon>Marasmiineae</taxon>
        <taxon>Mycenaceae</taxon>
        <taxon>Favolaschia</taxon>
    </lineage>
</organism>
<comment type="caution">
    <text evidence="1">The sequence shown here is derived from an EMBL/GenBank/DDBJ whole genome shotgun (WGS) entry which is preliminary data.</text>
</comment>
<sequence>MGTKLLSGMLDKLDAGIVPVLHLVAEDDLTIHIPQIFVSAPTRVQRIVAERFKQSLNHGSKAAKLELTMTSVCLRCTRSLFASMLELRSLHITDSNEHVQAVIGALVLSSPYIFRSMRRMEFGDQLDKALVVGLCRASASRSSLVGFASPASNVVKGHVHLQRICMQDGVIVEKYQCVVHGGTWDDER</sequence>
<dbReference type="EMBL" id="JAWWNJ010000024">
    <property type="protein sequence ID" value="KAK7032016.1"/>
    <property type="molecule type" value="Genomic_DNA"/>
</dbReference>
<name>A0AAW0BZP8_9AGAR</name>
<dbReference type="Proteomes" id="UP001362999">
    <property type="component" value="Unassembled WGS sequence"/>
</dbReference>